<evidence type="ECO:0008006" key="5">
    <source>
        <dbReference type="Google" id="ProtNLM"/>
    </source>
</evidence>
<keyword evidence="4" id="KW-1185">Reference proteome</keyword>
<reference evidence="3 4" key="1">
    <citation type="submission" date="2024-02" db="EMBL/GenBank/DDBJ databases">
        <title>De novo assembly and annotation of 12 fungi associated with fruit tree decline syndrome in Ontario, Canada.</title>
        <authorList>
            <person name="Sulman M."/>
            <person name="Ellouze W."/>
            <person name="Ilyukhin E."/>
        </authorList>
    </citation>
    <scope>NUCLEOTIDE SEQUENCE [LARGE SCALE GENOMIC DNA]</scope>
    <source>
        <strain evidence="3 4">M97-236</strain>
    </source>
</reference>
<feature type="transmembrane region" description="Helical" evidence="2">
    <location>
        <begin position="206"/>
        <end position="230"/>
    </location>
</feature>
<dbReference type="EMBL" id="JAKIXB020000033">
    <property type="protein sequence ID" value="KAL1594994.1"/>
    <property type="molecule type" value="Genomic_DNA"/>
</dbReference>
<accession>A0ABR3QS60</accession>
<keyword evidence="2" id="KW-0472">Membrane</keyword>
<feature type="transmembrane region" description="Helical" evidence="2">
    <location>
        <begin position="237"/>
        <end position="256"/>
    </location>
</feature>
<feature type="transmembrane region" description="Helical" evidence="2">
    <location>
        <begin position="125"/>
        <end position="146"/>
    </location>
</feature>
<proteinExistence type="predicted"/>
<dbReference type="PANTHER" id="PTHR38848">
    <property type="entry name" value="G-PROTEIN COUPLED RECEPTORS FAMILY 3 PROFILE DOMAIN-CONTAINING PROTEIN"/>
    <property type="match status" value="1"/>
</dbReference>
<gene>
    <name evidence="3" type="ORF">SLS59_008545</name>
</gene>
<evidence type="ECO:0000256" key="1">
    <source>
        <dbReference type="SAM" id="MobiDB-lite"/>
    </source>
</evidence>
<sequence>MAQDYIPAVVPTPGHVVNIILQIGTLGVLYICFTRRTPWIKHWRTLPLAIWLIVLIYANSTLFVLVTSIIVHGLGINSSCSVCEGGILLCLKCYMSTKILIYNFLVERAYIVCGSWPPRLKTKLWLYNCLFMLLPYTIFVIMNFVLRIAHINDNGVCIIGMQKIAMLPLITFEVVVNIYLTLLFVLSVRKLYSYRNNANSNLNRMAFRSLVGSLATLTTSVANLTILMVLRGEPGWICLMCCNADILFCVLVLHWVTSKDKPSSYQSTHASRNDTLDLSGGKATPAAEHNAALAIPEKVASRDCKAAEDEIVELESQTTHLSVWPYEQAPASPAHAKKLPSSVTTEIRSTHGHPHHASATRCKSLNGRVLHKSRDGGSDCGDEVELHKIHVQTEVCIDSESSAGEGRWSQKDMRNASMEDAWGMNRSVSAEKMV</sequence>
<name>A0ABR3QS60_9PLEO</name>
<feature type="region of interest" description="Disordered" evidence="1">
    <location>
        <begin position="331"/>
        <end position="360"/>
    </location>
</feature>
<evidence type="ECO:0000313" key="4">
    <source>
        <dbReference type="Proteomes" id="UP001521222"/>
    </source>
</evidence>
<feature type="region of interest" description="Disordered" evidence="1">
    <location>
        <begin position="261"/>
        <end position="283"/>
    </location>
</feature>
<organism evidence="3 4">
    <name type="scientific">Nothophoma quercina</name>
    <dbReference type="NCBI Taxonomy" id="749835"/>
    <lineage>
        <taxon>Eukaryota</taxon>
        <taxon>Fungi</taxon>
        <taxon>Dikarya</taxon>
        <taxon>Ascomycota</taxon>
        <taxon>Pezizomycotina</taxon>
        <taxon>Dothideomycetes</taxon>
        <taxon>Pleosporomycetidae</taxon>
        <taxon>Pleosporales</taxon>
        <taxon>Pleosporineae</taxon>
        <taxon>Didymellaceae</taxon>
        <taxon>Nothophoma</taxon>
    </lineage>
</organism>
<dbReference type="Proteomes" id="UP001521222">
    <property type="component" value="Unassembled WGS sequence"/>
</dbReference>
<dbReference type="PANTHER" id="PTHR38848:SF3">
    <property type="entry name" value="G-PROTEIN COUPLED RECEPTORS FAMILY 3 PROFILE DOMAIN-CONTAINING PROTEIN"/>
    <property type="match status" value="1"/>
</dbReference>
<protein>
    <recommendedName>
        <fullName evidence="5">Transmembrane protein</fullName>
    </recommendedName>
</protein>
<feature type="transmembrane region" description="Helical" evidence="2">
    <location>
        <begin position="167"/>
        <end position="186"/>
    </location>
</feature>
<keyword evidence="2" id="KW-0812">Transmembrane</keyword>
<evidence type="ECO:0000313" key="3">
    <source>
        <dbReference type="EMBL" id="KAL1594994.1"/>
    </source>
</evidence>
<feature type="transmembrane region" description="Helical" evidence="2">
    <location>
        <begin position="15"/>
        <end position="33"/>
    </location>
</feature>
<keyword evidence="2" id="KW-1133">Transmembrane helix</keyword>
<comment type="caution">
    <text evidence="3">The sequence shown here is derived from an EMBL/GenBank/DDBJ whole genome shotgun (WGS) entry which is preliminary data.</text>
</comment>
<feature type="transmembrane region" description="Helical" evidence="2">
    <location>
        <begin position="45"/>
        <end position="71"/>
    </location>
</feature>
<evidence type="ECO:0000256" key="2">
    <source>
        <dbReference type="SAM" id="Phobius"/>
    </source>
</evidence>